<name>A0A2H0RLD1_9BACT</name>
<organism evidence="11 12">
    <name type="scientific">Candidatus Vogelbacteria bacterium CG10_big_fil_rev_8_21_14_0_10_45_14</name>
    <dbReference type="NCBI Taxonomy" id="1975042"/>
    <lineage>
        <taxon>Bacteria</taxon>
        <taxon>Candidatus Vogeliibacteriota</taxon>
    </lineage>
</organism>
<comment type="similarity">
    <text evidence="2 8 9">Belongs to the dihydrofolate reductase family.</text>
</comment>
<dbReference type="FunFam" id="3.40.430.10:FF:000001">
    <property type="entry name" value="Dihydrofolate reductase"/>
    <property type="match status" value="1"/>
</dbReference>
<sequence>MVSMIVAMDKNRAIGKHGGLPWKIPAELEYFKDVTMGKPIVMGRKTHESIGRALPGRRNVVVTRQENYKPHGDCIVAQSMDEAFEKLEDEGVLEGTPDEEIFVIGGAELYHTALPAADRIYITEIDNEFDADVFFPEFEEELFEKTEIGMVVDEKSGYPLKFVLYTRK</sequence>
<dbReference type="GO" id="GO:0046654">
    <property type="term" value="P:tetrahydrofolate biosynthetic process"/>
    <property type="evidence" value="ECO:0007669"/>
    <property type="project" value="UniProtKB-UniPathway"/>
</dbReference>
<dbReference type="SUPFAM" id="SSF53597">
    <property type="entry name" value="Dihydrofolate reductase-like"/>
    <property type="match status" value="1"/>
</dbReference>
<dbReference type="Proteomes" id="UP000230833">
    <property type="component" value="Unassembled WGS sequence"/>
</dbReference>
<evidence type="ECO:0000259" key="10">
    <source>
        <dbReference type="PROSITE" id="PS51330"/>
    </source>
</evidence>
<dbReference type="AlphaFoldDB" id="A0A2H0RLD1"/>
<dbReference type="PROSITE" id="PS51330">
    <property type="entry name" value="DHFR_2"/>
    <property type="match status" value="1"/>
</dbReference>
<dbReference type="PRINTS" id="PR00070">
    <property type="entry name" value="DHFR"/>
</dbReference>
<evidence type="ECO:0000256" key="2">
    <source>
        <dbReference type="ARBA" id="ARBA00009539"/>
    </source>
</evidence>
<keyword evidence="6 8" id="KW-0560">Oxidoreductase</keyword>
<evidence type="ECO:0000313" key="11">
    <source>
        <dbReference type="EMBL" id="PIR47236.1"/>
    </source>
</evidence>
<comment type="caution">
    <text evidence="11">The sequence shown here is derived from an EMBL/GenBank/DDBJ whole genome shotgun (WGS) entry which is preliminary data.</text>
</comment>
<proteinExistence type="inferred from homology"/>
<dbReference type="GO" id="GO:0070401">
    <property type="term" value="F:NADP+ binding"/>
    <property type="evidence" value="ECO:0007669"/>
    <property type="project" value="UniProtKB-ARBA"/>
</dbReference>
<evidence type="ECO:0000313" key="12">
    <source>
        <dbReference type="Proteomes" id="UP000230833"/>
    </source>
</evidence>
<evidence type="ECO:0000256" key="7">
    <source>
        <dbReference type="ARBA" id="ARBA00025067"/>
    </source>
</evidence>
<dbReference type="EMBL" id="PCYL01000002">
    <property type="protein sequence ID" value="PIR47236.1"/>
    <property type="molecule type" value="Genomic_DNA"/>
</dbReference>
<feature type="domain" description="DHFR" evidence="10">
    <location>
        <begin position="1"/>
        <end position="167"/>
    </location>
</feature>
<comment type="pathway">
    <text evidence="1 8">Cofactor biosynthesis; tetrahydrofolate biosynthesis; 5,6,7,8-tetrahydrofolate from 7,8-dihydrofolate: step 1/1.</text>
</comment>
<dbReference type="Pfam" id="PF00186">
    <property type="entry name" value="DHFR_1"/>
    <property type="match status" value="1"/>
</dbReference>
<evidence type="ECO:0000256" key="8">
    <source>
        <dbReference type="PIRNR" id="PIRNR000194"/>
    </source>
</evidence>
<evidence type="ECO:0000256" key="1">
    <source>
        <dbReference type="ARBA" id="ARBA00004903"/>
    </source>
</evidence>
<evidence type="ECO:0000256" key="9">
    <source>
        <dbReference type="RuleBase" id="RU004474"/>
    </source>
</evidence>
<evidence type="ECO:0000256" key="5">
    <source>
        <dbReference type="ARBA" id="ARBA00022857"/>
    </source>
</evidence>
<dbReference type="CDD" id="cd00209">
    <property type="entry name" value="DHFR"/>
    <property type="match status" value="1"/>
</dbReference>
<dbReference type="GO" id="GO:0005829">
    <property type="term" value="C:cytosol"/>
    <property type="evidence" value="ECO:0007669"/>
    <property type="project" value="TreeGrafter"/>
</dbReference>
<dbReference type="InterPro" id="IPR017925">
    <property type="entry name" value="DHFR_CS"/>
</dbReference>
<protein>
    <recommendedName>
        <fullName evidence="3 8">Dihydrofolate reductase</fullName>
        <ecNumber evidence="3 8">1.5.1.3</ecNumber>
    </recommendedName>
</protein>
<reference evidence="11 12" key="1">
    <citation type="submission" date="2017-09" db="EMBL/GenBank/DDBJ databases">
        <title>Depth-based differentiation of microbial function through sediment-hosted aquifers and enrichment of novel symbionts in the deep terrestrial subsurface.</title>
        <authorList>
            <person name="Probst A.J."/>
            <person name="Ladd B."/>
            <person name="Jarett J.K."/>
            <person name="Geller-Mcgrath D.E."/>
            <person name="Sieber C.M."/>
            <person name="Emerson J.B."/>
            <person name="Anantharaman K."/>
            <person name="Thomas B.C."/>
            <person name="Malmstrom R."/>
            <person name="Stieglmeier M."/>
            <person name="Klingl A."/>
            <person name="Woyke T."/>
            <person name="Ryan C.M."/>
            <person name="Banfield J.F."/>
        </authorList>
    </citation>
    <scope>NUCLEOTIDE SEQUENCE [LARGE SCALE GENOMIC DNA]</scope>
    <source>
        <strain evidence="11">CG10_big_fil_rev_8_21_14_0_10_45_14</strain>
    </source>
</reference>
<comment type="catalytic activity">
    <reaction evidence="8">
        <text>(6S)-5,6,7,8-tetrahydrofolate + NADP(+) = 7,8-dihydrofolate + NADPH + H(+)</text>
        <dbReference type="Rhea" id="RHEA:15009"/>
        <dbReference type="ChEBI" id="CHEBI:15378"/>
        <dbReference type="ChEBI" id="CHEBI:57451"/>
        <dbReference type="ChEBI" id="CHEBI:57453"/>
        <dbReference type="ChEBI" id="CHEBI:57783"/>
        <dbReference type="ChEBI" id="CHEBI:58349"/>
        <dbReference type="EC" id="1.5.1.3"/>
    </reaction>
</comment>
<evidence type="ECO:0000256" key="4">
    <source>
        <dbReference type="ARBA" id="ARBA00022563"/>
    </source>
</evidence>
<dbReference type="GO" id="GO:0046655">
    <property type="term" value="P:folic acid metabolic process"/>
    <property type="evidence" value="ECO:0007669"/>
    <property type="project" value="TreeGrafter"/>
</dbReference>
<dbReference type="InterPro" id="IPR012259">
    <property type="entry name" value="DHFR"/>
</dbReference>
<dbReference type="InterPro" id="IPR001796">
    <property type="entry name" value="DHFR_dom"/>
</dbReference>
<evidence type="ECO:0000256" key="3">
    <source>
        <dbReference type="ARBA" id="ARBA00012856"/>
    </source>
</evidence>
<dbReference type="Gene3D" id="3.40.430.10">
    <property type="entry name" value="Dihydrofolate Reductase, subunit A"/>
    <property type="match status" value="1"/>
</dbReference>
<dbReference type="GO" id="GO:0004146">
    <property type="term" value="F:dihydrofolate reductase activity"/>
    <property type="evidence" value="ECO:0007669"/>
    <property type="project" value="UniProtKB-EC"/>
</dbReference>
<dbReference type="PANTHER" id="PTHR48069">
    <property type="entry name" value="DIHYDROFOLATE REDUCTASE"/>
    <property type="match status" value="1"/>
</dbReference>
<keyword evidence="4 8" id="KW-0554">One-carbon metabolism</keyword>
<dbReference type="InterPro" id="IPR024072">
    <property type="entry name" value="DHFR-like_dom_sf"/>
</dbReference>
<gene>
    <name evidence="11" type="ORF">COV07_00080</name>
</gene>
<accession>A0A2H0RLD1</accession>
<comment type="function">
    <text evidence="7 8">Key enzyme in folate metabolism. Catalyzes an essential reaction for de novo glycine and purine synthesis, and for DNA precursor synthesis.</text>
</comment>
<evidence type="ECO:0000256" key="6">
    <source>
        <dbReference type="ARBA" id="ARBA00023002"/>
    </source>
</evidence>
<dbReference type="PROSITE" id="PS00075">
    <property type="entry name" value="DHFR_1"/>
    <property type="match status" value="1"/>
</dbReference>
<dbReference type="UniPathway" id="UPA00077">
    <property type="reaction ID" value="UER00158"/>
</dbReference>
<dbReference type="GO" id="GO:0006730">
    <property type="term" value="P:one-carbon metabolic process"/>
    <property type="evidence" value="ECO:0007669"/>
    <property type="project" value="UniProtKB-KW"/>
</dbReference>
<dbReference type="PANTHER" id="PTHR48069:SF3">
    <property type="entry name" value="DIHYDROFOLATE REDUCTASE"/>
    <property type="match status" value="1"/>
</dbReference>
<dbReference type="GO" id="GO:0046452">
    <property type="term" value="P:dihydrofolate metabolic process"/>
    <property type="evidence" value="ECO:0007669"/>
    <property type="project" value="TreeGrafter"/>
</dbReference>
<dbReference type="EC" id="1.5.1.3" evidence="3 8"/>
<keyword evidence="5 8" id="KW-0521">NADP</keyword>
<dbReference type="PIRSF" id="PIRSF000194">
    <property type="entry name" value="DHFR"/>
    <property type="match status" value="1"/>
</dbReference>